<keyword evidence="3" id="KW-1000">Mitochondrion outer membrane</keyword>
<protein>
    <recommendedName>
        <fullName evidence="10">SMP-LTD domain-containing protein</fullName>
    </recommendedName>
</protein>
<evidence type="ECO:0000259" key="10">
    <source>
        <dbReference type="PROSITE" id="PS51847"/>
    </source>
</evidence>
<dbReference type="PROSITE" id="PS51847">
    <property type="entry name" value="SMP"/>
    <property type="match status" value="1"/>
</dbReference>
<feature type="region of interest" description="Disordered" evidence="9">
    <location>
        <begin position="66"/>
        <end position="124"/>
    </location>
</feature>
<name>A0A4P9XPF8_9FUNG</name>
<dbReference type="GO" id="GO:0008289">
    <property type="term" value="F:lipid binding"/>
    <property type="evidence" value="ECO:0007669"/>
    <property type="project" value="UniProtKB-KW"/>
</dbReference>
<proteinExistence type="inferred from homology"/>
<evidence type="ECO:0000256" key="3">
    <source>
        <dbReference type="ARBA" id="ARBA00022787"/>
    </source>
</evidence>
<feature type="compositionally biased region" description="Basic residues" evidence="9">
    <location>
        <begin position="101"/>
        <end position="111"/>
    </location>
</feature>
<dbReference type="HAMAP" id="MF_03104">
    <property type="entry name" value="Mdm12"/>
    <property type="match status" value="1"/>
</dbReference>
<dbReference type="Proteomes" id="UP000271241">
    <property type="component" value="Unassembled WGS sequence"/>
</dbReference>
<evidence type="ECO:0000256" key="8">
    <source>
        <dbReference type="ARBA" id="ARBA00023136"/>
    </source>
</evidence>
<reference evidence="12" key="1">
    <citation type="journal article" date="2018" name="Nat. Microbiol.">
        <title>Leveraging single-cell genomics to expand the fungal tree of life.</title>
        <authorList>
            <person name="Ahrendt S.R."/>
            <person name="Quandt C.A."/>
            <person name="Ciobanu D."/>
            <person name="Clum A."/>
            <person name="Salamov A."/>
            <person name="Andreopoulos B."/>
            <person name="Cheng J.F."/>
            <person name="Woyke T."/>
            <person name="Pelin A."/>
            <person name="Henrissat B."/>
            <person name="Reynolds N.K."/>
            <person name="Benny G.L."/>
            <person name="Smith M.E."/>
            <person name="James T.Y."/>
            <person name="Grigoriev I.V."/>
        </authorList>
    </citation>
    <scope>NUCLEOTIDE SEQUENCE [LARGE SCALE GENOMIC DNA]</scope>
    <source>
        <strain evidence="12">RSA 1356</strain>
    </source>
</reference>
<evidence type="ECO:0000256" key="5">
    <source>
        <dbReference type="ARBA" id="ARBA00023055"/>
    </source>
</evidence>
<keyword evidence="12" id="KW-1185">Reference proteome</keyword>
<evidence type="ECO:0000313" key="11">
    <source>
        <dbReference type="EMBL" id="RKP07883.1"/>
    </source>
</evidence>
<keyword evidence="8" id="KW-0472">Membrane</keyword>
<evidence type="ECO:0000256" key="2">
    <source>
        <dbReference type="ARBA" id="ARBA00022448"/>
    </source>
</evidence>
<dbReference type="GO" id="GO:1990456">
    <property type="term" value="P:mitochondrion-endoplasmic reticulum membrane tethering"/>
    <property type="evidence" value="ECO:0007669"/>
    <property type="project" value="TreeGrafter"/>
</dbReference>
<evidence type="ECO:0000256" key="1">
    <source>
        <dbReference type="ARBA" id="ARBA00004370"/>
    </source>
</evidence>
<sequence>MSLEIFWDKLDREVALMAQELLNSRFRSAPRPDFIGELTCTHLDFGTRPPDVEILDLSDPFSEFYLPDPGAAAEPHHAPQTAEQRSSSYSSTQPPATDRSGRHRTHRHGRQTAHGPERRDTDMQLQVRIHYEGDLKLKLATDLRLNFPAAAFLSLPIELTVTSFSFSGTAVIAYLSDRVNFCFLEPDEPDGSLVQDIRVESQIGDARKHGKFSASNANGCSVKLTIVGQPVLKNVGKVERFVVDLLRHIIDEDMVFPCYSSVDLIND</sequence>
<feature type="compositionally biased region" description="Polar residues" evidence="9">
    <location>
        <begin position="81"/>
        <end position="95"/>
    </location>
</feature>
<evidence type="ECO:0000256" key="7">
    <source>
        <dbReference type="ARBA" id="ARBA00023128"/>
    </source>
</evidence>
<dbReference type="GO" id="GO:0032865">
    <property type="term" value="C:ERMES complex"/>
    <property type="evidence" value="ECO:0007669"/>
    <property type="project" value="InterPro"/>
</dbReference>
<gene>
    <name evidence="11" type="ORF">THASP1DRAFT_9378</name>
</gene>
<keyword evidence="2" id="KW-0813">Transport</keyword>
<dbReference type="OrthoDB" id="3356905at2759"/>
<keyword evidence="4" id="KW-0256">Endoplasmic reticulum</keyword>
<feature type="domain" description="SMP-LTD" evidence="10">
    <location>
        <begin position="1"/>
        <end position="265"/>
    </location>
</feature>
<dbReference type="Pfam" id="PF26544">
    <property type="entry name" value="Mdm12"/>
    <property type="match status" value="1"/>
</dbReference>
<accession>A0A4P9XPF8</accession>
<feature type="non-terminal residue" evidence="11">
    <location>
        <position position="267"/>
    </location>
</feature>
<dbReference type="EMBL" id="KZ992662">
    <property type="protein sequence ID" value="RKP07883.1"/>
    <property type="molecule type" value="Genomic_DNA"/>
</dbReference>
<dbReference type="STRING" id="78915.A0A4P9XPF8"/>
<dbReference type="InterPro" id="IPR027532">
    <property type="entry name" value="Mdm12"/>
</dbReference>
<evidence type="ECO:0000313" key="12">
    <source>
        <dbReference type="Proteomes" id="UP000271241"/>
    </source>
</evidence>
<dbReference type="GO" id="GO:0015914">
    <property type="term" value="P:phospholipid transport"/>
    <property type="evidence" value="ECO:0007669"/>
    <property type="project" value="TreeGrafter"/>
</dbReference>
<comment type="subcellular location">
    <subcellularLocation>
        <location evidence="1">Membrane</location>
    </subcellularLocation>
</comment>
<dbReference type="PANTHER" id="PTHR28204:SF1">
    <property type="entry name" value="MITOCHONDRIAL DISTRIBUTION AND MORPHOLOGY PROTEIN 12"/>
    <property type="match status" value="1"/>
</dbReference>
<dbReference type="CDD" id="cd21672">
    <property type="entry name" value="SMP_Mdm12"/>
    <property type="match status" value="1"/>
</dbReference>
<dbReference type="PANTHER" id="PTHR28204">
    <property type="entry name" value="MITOCHONDRIAL DISTRIBUTION AND MORPHOLOGY PROTEIN 12"/>
    <property type="match status" value="1"/>
</dbReference>
<keyword evidence="7" id="KW-0496">Mitochondrion</keyword>
<dbReference type="InterPro" id="IPR031468">
    <property type="entry name" value="SMP_LBD"/>
</dbReference>
<evidence type="ECO:0000256" key="9">
    <source>
        <dbReference type="SAM" id="MobiDB-lite"/>
    </source>
</evidence>
<organism evidence="11 12">
    <name type="scientific">Thamnocephalis sphaerospora</name>
    <dbReference type="NCBI Taxonomy" id="78915"/>
    <lineage>
        <taxon>Eukaryota</taxon>
        <taxon>Fungi</taxon>
        <taxon>Fungi incertae sedis</taxon>
        <taxon>Zoopagomycota</taxon>
        <taxon>Zoopagomycotina</taxon>
        <taxon>Zoopagomycetes</taxon>
        <taxon>Zoopagales</taxon>
        <taxon>Sigmoideomycetaceae</taxon>
        <taxon>Thamnocephalis</taxon>
    </lineage>
</organism>
<keyword evidence="6" id="KW-0446">Lipid-binding</keyword>
<evidence type="ECO:0000256" key="6">
    <source>
        <dbReference type="ARBA" id="ARBA00023121"/>
    </source>
</evidence>
<dbReference type="GO" id="GO:0007005">
    <property type="term" value="P:mitochondrion organization"/>
    <property type="evidence" value="ECO:0007669"/>
    <property type="project" value="InterPro"/>
</dbReference>
<evidence type="ECO:0000256" key="4">
    <source>
        <dbReference type="ARBA" id="ARBA00022824"/>
    </source>
</evidence>
<keyword evidence="5" id="KW-0445">Lipid transport</keyword>
<dbReference type="AlphaFoldDB" id="A0A4P9XPF8"/>